<feature type="signal peptide" evidence="5">
    <location>
        <begin position="1"/>
        <end position="27"/>
    </location>
</feature>
<dbReference type="EMBL" id="JAYMYR010000004">
    <property type="protein sequence ID" value="KAK7369569.1"/>
    <property type="molecule type" value="Genomic_DNA"/>
</dbReference>
<reference evidence="7 8" key="1">
    <citation type="submission" date="2024-01" db="EMBL/GenBank/DDBJ databases">
        <title>The genomes of 5 underutilized Papilionoideae crops provide insights into root nodulation and disease resistanc.</title>
        <authorList>
            <person name="Jiang F."/>
        </authorList>
    </citation>
    <scope>NUCLEOTIDE SEQUENCE [LARGE SCALE GENOMIC DNA]</scope>
    <source>
        <strain evidence="7">JINMINGXINNONG_FW02</strain>
        <tissue evidence="7">Leaves</tissue>
    </source>
</reference>
<gene>
    <name evidence="7" type="ORF">VNO80_11610</name>
</gene>
<evidence type="ECO:0000256" key="2">
    <source>
        <dbReference type="ARBA" id="ARBA00022577"/>
    </source>
</evidence>
<keyword evidence="2" id="KW-0295">Fungicide</keyword>
<keyword evidence="8" id="KW-1185">Reference proteome</keyword>
<dbReference type="CDD" id="cd00107">
    <property type="entry name" value="Knot1"/>
    <property type="match status" value="1"/>
</dbReference>
<evidence type="ECO:0000256" key="4">
    <source>
        <dbReference type="ARBA" id="ARBA00023157"/>
    </source>
</evidence>
<proteinExistence type="predicted"/>
<dbReference type="Pfam" id="PF00304">
    <property type="entry name" value="Gamma-thionin"/>
    <property type="match status" value="1"/>
</dbReference>
<dbReference type="PANTHER" id="PTHR33147:SF39">
    <property type="entry name" value="DRO1 PROTEIN-RELATED"/>
    <property type="match status" value="1"/>
</dbReference>
<dbReference type="InterPro" id="IPR036574">
    <property type="entry name" value="Scorpion_toxin-like_sf"/>
</dbReference>
<keyword evidence="4" id="KW-1015">Disulfide bond</keyword>
<evidence type="ECO:0000313" key="7">
    <source>
        <dbReference type="EMBL" id="KAK7369569.1"/>
    </source>
</evidence>
<evidence type="ECO:0000259" key="6">
    <source>
        <dbReference type="SMART" id="SM00505"/>
    </source>
</evidence>
<dbReference type="SUPFAM" id="SSF57095">
    <property type="entry name" value="Scorpion toxin-like"/>
    <property type="match status" value="1"/>
</dbReference>
<comment type="caution">
    <text evidence="7">The sequence shown here is derived from an EMBL/GenBank/DDBJ whole genome shotgun (WGS) entry which is preliminary data.</text>
</comment>
<feature type="domain" description="Knottins-like" evidence="6">
    <location>
        <begin position="29"/>
        <end position="74"/>
    </location>
</feature>
<evidence type="ECO:0000256" key="3">
    <source>
        <dbReference type="ARBA" id="ARBA00022729"/>
    </source>
</evidence>
<organism evidence="7 8">
    <name type="scientific">Phaseolus coccineus</name>
    <name type="common">Scarlet runner bean</name>
    <name type="synonym">Phaseolus multiflorus</name>
    <dbReference type="NCBI Taxonomy" id="3886"/>
    <lineage>
        <taxon>Eukaryota</taxon>
        <taxon>Viridiplantae</taxon>
        <taxon>Streptophyta</taxon>
        <taxon>Embryophyta</taxon>
        <taxon>Tracheophyta</taxon>
        <taxon>Spermatophyta</taxon>
        <taxon>Magnoliopsida</taxon>
        <taxon>eudicotyledons</taxon>
        <taxon>Gunneridae</taxon>
        <taxon>Pentapetalae</taxon>
        <taxon>rosids</taxon>
        <taxon>fabids</taxon>
        <taxon>Fabales</taxon>
        <taxon>Fabaceae</taxon>
        <taxon>Papilionoideae</taxon>
        <taxon>50 kb inversion clade</taxon>
        <taxon>NPAAA clade</taxon>
        <taxon>indigoferoid/millettioid clade</taxon>
        <taxon>Phaseoleae</taxon>
        <taxon>Phaseolus</taxon>
    </lineage>
</organism>
<dbReference type="Gene3D" id="3.30.30.10">
    <property type="entry name" value="Knottin, scorpion toxin-like"/>
    <property type="match status" value="1"/>
</dbReference>
<name>A0AAN9NAH4_PHACN</name>
<dbReference type="GO" id="GO:0031640">
    <property type="term" value="P:killing of cells of another organism"/>
    <property type="evidence" value="ECO:0007669"/>
    <property type="project" value="UniProtKB-KW"/>
</dbReference>
<evidence type="ECO:0000313" key="8">
    <source>
        <dbReference type="Proteomes" id="UP001374584"/>
    </source>
</evidence>
<dbReference type="InterPro" id="IPR003614">
    <property type="entry name" value="Knottins"/>
</dbReference>
<accession>A0AAN9NAH4</accession>
<dbReference type="SMART" id="SM00505">
    <property type="entry name" value="Knot1"/>
    <property type="match status" value="1"/>
</dbReference>
<dbReference type="PROSITE" id="PS00940">
    <property type="entry name" value="GAMMA_THIONIN"/>
    <property type="match status" value="1"/>
</dbReference>
<feature type="chain" id="PRO_5042934855" description="Knottins-like domain-containing protein" evidence="5">
    <location>
        <begin position="28"/>
        <end position="74"/>
    </location>
</feature>
<dbReference type="GO" id="GO:0050832">
    <property type="term" value="P:defense response to fungus"/>
    <property type="evidence" value="ECO:0007669"/>
    <property type="project" value="UniProtKB-KW"/>
</dbReference>
<keyword evidence="1" id="KW-0929">Antimicrobial</keyword>
<dbReference type="InterPro" id="IPR008176">
    <property type="entry name" value="Defensin_plant"/>
</dbReference>
<evidence type="ECO:0000256" key="1">
    <source>
        <dbReference type="ARBA" id="ARBA00022529"/>
    </source>
</evidence>
<dbReference type="PRINTS" id="PR00288">
    <property type="entry name" value="PUROTHIONIN"/>
</dbReference>
<keyword evidence="3 5" id="KW-0732">Signal</keyword>
<sequence length="74" mass="8250">MERKTLGFIFLLFLVLAADVAVMRAEARECWSDSHAFKGLCFNNDNCATVCLTEGFTGGKCHGLRRRCICSKIC</sequence>
<dbReference type="Proteomes" id="UP001374584">
    <property type="component" value="Unassembled WGS sequence"/>
</dbReference>
<evidence type="ECO:0000256" key="5">
    <source>
        <dbReference type="SAM" id="SignalP"/>
    </source>
</evidence>
<dbReference type="AlphaFoldDB" id="A0AAN9NAH4"/>
<dbReference type="PANTHER" id="PTHR33147">
    <property type="entry name" value="DEFENSIN-LIKE PROTEIN 1"/>
    <property type="match status" value="1"/>
</dbReference>
<protein>
    <recommendedName>
        <fullName evidence="6">Knottins-like domain-containing protein</fullName>
    </recommendedName>
</protein>